<dbReference type="EMBL" id="JACIFU010000001">
    <property type="protein sequence ID" value="MBB4173211.1"/>
    <property type="molecule type" value="Genomic_DNA"/>
</dbReference>
<dbReference type="PANTHER" id="PTHR42878">
    <property type="entry name" value="TWO-COMPONENT HISTIDINE KINASE"/>
    <property type="match status" value="1"/>
</dbReference>
<dbReference type="GO" id="GO:0030295">
    <property type="term" value="F:protein kinase activator activity"/>
    <property type="evidence" value="ECO:0007669"/>
    <property type="project" value="TreeGrafter"/>
</dbReference>
<dbReference type="SUPFAM" id="SSF55874">
    <property type="entry name" value="ATPase domain of HSP90 chaperone/DNA topoisomerase II/histidine kinase"/>
    <property type="match status" value="1"/>
</dbReference>
<dbReference type="AlphaFoldDB" id="A0A7W6M850"/>
<dbReference type="CDD" id="cd00082">
    <property type="entry name" value="HisKA"/>
    <property type="match status" value="1"/>
</dbReference>
<dbReference type="OrthoDB" id="9795133at2"/>
<feature type="transmembrane region" description="Helical" evidence="10">
    <location>
        <begin position="311"/>
        <end position="330"/>
    </location>
</feature>
<evidence type="ECO:0000256" key="5">
    <source>
        <dbReference type="ARBA" id="ARBA00022679"/>
    </source>
</evidence>
<evidence type="ECO:0000256" key="7">
    <source>
        <dbReference type="ARBA" id="ARBA00022777"/>
    </source>
</evidence>
<keyword evidence="14" id="KW-1185">Reference proteome</keyword>
<evidence type="ECO:0000256" key="10">
    <source>
        <dbReference type="SAM" id="Phobius"/>
    </source>
</evidence>
<dbReference type="PANTHER" id="PTHR42878:SF15">
    <property type="entry name" value="BACTERIOPHYTOCHROME"/>
    <property type="match status" value="1"/>
</dbReference>
<dbReference type="InterPro" id="IPR036890">
    <property type="entry name" value="HATPase_C_sf"/>
</dbReference>
<feature type="domain" description="CHASE" evidence="12">
    <location>
        <begin position="145"/>
        <end position="262"/>
    </location>
</feature>
<evidence type="ECO:0000256" key="8">
    <source>
        <dbReference type="ARBA" id="ARBA00022989"/>
    </source>
</evidence>
<accession>A0A7W6M850</accession>
<evidence type="ECO:0000256" key="9">
    <source>
        <dbReference type="ARBA" id="ARBA00023136"/>
    </source>
</evidence>
<dbReference type="SUPFAM" id="SSF47384">
    <property type="entry name" value="Homodimeric domain of signal transducing histidine kinase"/>
    <property type="match status" value="1"/>
</dbReference>
<proteinExistence type="predicted"/>
<keyword evidence="6 10" id="KW-0812">Transmembrane</keyword>
<comment type="catalytic activity">
    <reaction evidence="1">
        <text>ATP + protein L-histidine = ADP + protein N-phospho-L-histidine.</text>
        <dbReference type="EC" id="2.7.13.3"/>
    </reaction>
</comment>
<gene>
    <name evidence="13" type="ORF">GGR93_000972</name>
</gene>
<evidence type="ECO:0000256" key="1">
    <source>
        <dbReference type="ARBA" id="ARBA00000085"/>
    </source>
</evidence>
<dbReference type="InterPro" id="IPR006189">
    <property type="entry name" value="CHASE_dom"/>
</dbReference>
<keyword evidence="5" id="KW-0808">Transferase</keyword>
<evidence type="ECO:0000313" key="14">
    <source>
        <dbReference type="Proteomes" id="UP000565745"/>
    </source>
</evidence>
<dbReference type="InterPro" id="IPR003661">
    <property type="entry name" value="HisK_dim/P_dom"/>
</dbReference>
<comment type="subcellular location">
    <subcellularLocation>
        <location evidence="2">Membrane</location>
    </subcellularLocation>
</comment>
<keyword evidence="9 10" id="KW-0472">Membrane</keyword>
<dbReference type="Pfam" id="PF00512">
    <property type="entry name" value="HisKA"/>
    <property type="match status" value="1"/>
</dbReference>
<keyword evidence="4" id="KW-0597">Phosphoprotein</keyword>
<evidence type="ECO:0000259" key="11">
    <source>
        <dbReference type="PROSITE" id="PS50109"/>
    </source>
</evidence>
<dbReference type="GO" id="GO:0007234">
    <property type="term" value="P:osmosensory signaling via phosphorelay pathway"/>
    <property type="evidence" value="ECO:0007669"/>
    <property type="project" value="TreeGrafter"/>
</dbReference>
<dbReference type="PROSITE" id="PS50839">
    <property type="entry name" value="CHASE"/>
    <property type="match status" value="1"/>
</dbReference>
<dbReference type="GO" id="GO:0000155">
    <property type="term" value="F:phosphorelay sensor kinase activity"/>
    <property type="evidence" value="ECO:0007669"/>
    <property type="project" value="InterPro"/>
</dbReference>
<dbReference type="InterPro" id="IPR042240">
    <property type="entry name" value="CHASE_sf"/>
</dbReference>
<name>A0A7W6M850_9RHOB</name>
<feature type="transmembrane region" description="Helical" evidence="10">
    <location>
        <begin position="17"/>
        <end position="36"/>
    </location>
</feature>
<dbReference type="RefSeq" id="WP_025054312.1">
    <property type="nucleotide sequence ID" value="NZ_JACIFU010000001.1"/>
</dbReference>
<dbReference type="InterPro" id="IPR005467">
    <property type="entry name" value="His_kinase_dom"/>
</dbReference>
<dbReference type="Gene3D" id="3.30.565.10">
    <property type="entry name" value="Histidine kinase-like ATPase, C-terminal domain"/>
    <property type="match status" value="1"/>
</dbReference>
<dbReference type="SMART" id="SM00387">
    <property type="entry name" value="HATPase_c"/>
    <property type="match status" value="1"/>
</dbReference>
<dbReference type="Pfam" id="PF03924">
    <property type="entry name" value="CHASE"/>
    <property type="match status" value="1"/>
</dbReference>
<dbReference type="GO" id="GO:0000156">
    <property type="term" value="F:phosphorelay response regulator activity"/>
    <property type="evidence" value="ECO:0007669"/>
    <property type="project" value="TreeGrafter"/>
</dbReference>
<dbReference type="PRINTS" id="PR00344">
    <property type="entry name" value="BCTRLSENSOR"/>
</dbReference>
<evidence type="ECO:0000313" key="13">
    <source>
        <dbReference type="EMBL" id="MBB4173211.1"/>
    </source>
</evidence>
<dbReference type="Gene3D" id="3.30.450.350">
    <property type="entry name" value="CHASE domain"/>
    <property type="match status" value="1"/>
</dbReference>
<evidence type="ECO:0000256" key="6">
    <source>
        <dbReference type="ARBA" id="ARBA00022692"/>
    </source>
</evidence>
<dbReference type="PROSITE" id="PS50109">
    <property type="entry name" value="HIS_KIN"/>
    <property type="match status" value="1"/>
</dbReference>
<feature type="domain" description="Histidine kinase" evidence="11">
    <location>
        <begin position="375"/>
        <end position="591"/>
    </location>
</feature>
<keyword evidence="8 10" id="KW-1133">Transmembrane helix</keyword>
<dbReference type="Gene3D" id="1.10.287.130">
    <property type="match status" value="1"/>
</dbReference>
<dbReference type="Pfam" id="PF02518">
    <property type="entry name" value="HATPase_c"/>
    <property type="match status" value="1"/>
</dbReference>
<dbReference type="SMART" id="SM01079">
    <property type="entry name" value="CHASE"/>
    <property type="match status" value="1"/>
</dbReference>
<dbReference type="Proteomes" id="UP000565745">
    <property type="component" value="Unassembled WGS sequence"/>
</dbReference>
<keyword evidence="7 13" id="KW-0418">Kinase</keyword>
<protein>
    <recommendedName>
        <fullName evidence="3">histidine kinase</fullName>
        <ecNumber evidence="3">2.7.13.3</ecNumber>
    </recommendedName>
</protein>
<comment type="caution">
    <text evidence="13">The sequence shown here is derived from an EMBL/GenBank/DDBJ whole genome shotgun (WGS) entry which is preliminary data.</text>
</comment>
<dbReference type="InterPro" id="IPR003594">
    <property type="entry name" value="HATPase_dom"/>
</dbReference>
<evidence type="ECO:0000256" key="2">
    <source>
        <dbReference type="ARBA" id="ARBA00004370"/>
    </source>
</evidence>
<dbReference type="InterPro" id="IPR050351">
    <property type="entry name" value="BphY/WalK/GraS-like"/>
</dbReference>
<reference evidence="13 14" key="1">
    <citation type="submission" date="2020-08" db="EMBL/GenBank/DDBJ databases">
        <title>Genomic Encyclopedia of Type Strains, Phase IV (KMG-IV): sequencing the most valuable type-strain genomes for metagenomic binning, comparative biology and taxonomic classification.</title>
        <authorList>
            <person name="Goeker M."/>
        </authorList>
    </citation>
    <scope>NUCLEOTIDE SEQUENCE [LARGE SCALE GENOMIC DNA]</scope>
    <source>
        <strain evidence="13 14">DSM 101015</strain>
    </source>
</reference>
<dbReference type="InterPro" id="IPR036097">
    <property type="entry name" value="HisK_dim/P_sf"/>
</dbReference>
<evidence type="ECO:0000256" key="3">
    <source>
        <dbReference type="ARBA" id="ARBA00012438"/>
    </source>
</evidence>
<dbReference type="SMART" id="SM00388">
    <property type="entry name" value="HisKA"/>
    <property type="match status" value="1"/>
</dbReference>
<dbReference type="GO" id="GO:0016020">
    <property type="term" value="C:membrane"/>
    <property type="evidence" value="ECO:0007669"/>
    <property type="project" value="UniProtKB-SubCell"/>
</dbReference>
<dbReference type="InterPro" id="IPR004358">
    <property type="entry name" value="Sig_transdc_His_kin-like_C"/>
</dbReference>
<evidence type="ECO:0000259" key="12">
    <source>
        <dbReference type="PROSITE" id="PS50839"/>
    </source>
</evidence>
<sequence>MSITSVIRSTLGGRINLFHVWVVCLSMALTISAWLFSVHQIETRIENRFFDTRDRVIGLINDRMVKYEDTLRSGVAAIHSHGGDITFQQWSVFANTLHIEEKYPGINGIGVIHYQEADSLDDYLRIQRQTRPDFEIYPRHVVGIYMPITYIEPLNINAAAVGLDVAHEVNRRTAALAARDTGKAQITGPIVLVQDETSTPGFLFYVPFYSVEAPTSVEDRQRYFRGAVYAPFVVHKLMQGLLAHELRDVRVSIRDADSIIFDEHLAEMNGTDPDPMFTDEVSINMYGRAWVLDIRTDLRFREANTFAQPTIILIAGLVVEALIVALLFFLSRANRRAINYARKVTGSLRDEKAKLAKANKLLQIKNEEMEQFAYIASHDLKTPIRGIGGLAEMIEEDLGDYFTSQSANPDVARNLSHIQDRVRHMNELTKSILNFSQITAAESDALPLKLEDAVADLRADFGLELHQLTLSGDVETVVVDASNFRRVLENLVSNAIKYHDGKRLLQINLSARSLGPNCEVKVSDNGPGISEKFHRKIFDIFQTLQASGGPESTGIGLAIVRKAVNLHGGQVTVTSTKGEGATFTFDWPLTHTRKDVPNAA</sequence>
<organism evidence="13 14">
    <name type="scientific">Sulfitobacter noctilucicola</name>
    <dbReference type="NCBI Taxonomy" id="1342301"/>
    <lineage>
        <taxon>Bacteria</taxon>
        <taxon>Pseudomonadati</taxon>
        <taxon>Pseudomonadota</taxon>
        <taxon>Alphaproteobacteria</taxon>
        <taxon>Rhodobacterales</taxon>
        <taxon>Roseobacteraceae</taxon>
        <taxon>Sulfitobacter</taxon>
    </lineage>
</organism>
<evidence type="ECO:0000256" key="4">
    <source>
        <dbReference type="ARBA" id="ARBA00022553"/>
    </source>
</evidence>
<dbReference type="EC" id="2.7.13.3" evidence="3"/>